<gene>
    <name evidence="2" type="ORF">ACFOZ8_16825</name>
</gene>
<proteinExistence type="predicted"/>
<protein>
    <recommendedName>
        <fullName evidence="4">Mediator complex subunit 11</fullName>
    </recommendedName>
</protein>
<dbReference type="Proteomes" id="UP001595715">
    <property type="component" value="Unassembled WGS sequence"/>
</dbReference>
<name>A0ABV8K5J3_9BACL</name>
<dbReference type="EMBL" id="JBHSAM010000028">
    <property type="protein sequence ID" value="MFC4101307.1"/>
    <property type="molecule type" value="Genomic_DNA"/>
</dbReference>
<comment type="caution">
    <text evidence="2">The sequence shown here is derived from an EMBL/GenBank/DDBJ whole genome shotgun (WGS) entry which is preliminary data.</text>
</comment>
<keyword evidence="3" id="KW-1185">Reference proteome</keyword>
<sequence>MADTLQAVSDRVQIVQNLLNGIPLGGNTLAVQAIQQELSELGRYIETAQQQQAFSSHAGQEREYLAGCQVQVRKIIQSLDYMMTASAEDYRQAAGEGKNDLEHQPDATQQSANPEAYQHKSNFWQLTACKDEMRQIASGIMETEEQLEHGQLMQSSFTANDSVDAGELGAPSDTSSLSP</sequence>
<organism evidence="2 3">
    <name type="scientific">Paenibacillus xanthanilyticus</name>
    <dbReference type="NCBI Taxonomy" id="1783531"/>
    <lineage>
        <taxon>Bacteria</taxon>
        <taxon>Bacillati</taxon>
        <taxon>Bacillota</taxon>
        <taxon>Bacilli</taxon>
        <taxon>Bacillales</taxon>
        <taxon>Paenibacillaceae</taxon>
        <taxon>Paenibacillus</taxon>
    </lineage>
</organism>
<evidence type="ECO:0000313" key="3">
    <source>
        <dbReference type="Proteomes" id="UP001595715"/>
    </source>
</evidence>
<accession>A0ABV8K5J3</accession>
<evidence type="ECO:0008006" key="4">
    <source>
        <dbReference type="Google" id="ProtNLM"/>
    </source>
</evidence>
<feature type="region of interest" description="Disordered" evidence="1">
    <location>
        <begin position="146"/>
        <end position="179"/>
    </location>
</feature>
<feature type="region of interest" description="Disordered" evidence="1">
    <location>
        <begin position="92"/>
        <end position="116"/>
    </location>
</feature>
<evidence type="ECO:0000256" key="1">
    <source>
        <dbReference type="SAM" id="MobiDB-lite"/>
    </source>
</evidence>
<feature type="compositionally biased region" description="Polar residues" evidence="1">
    <location>
        <begin position="106"/>
        <end position="116"/>
    </location>
</feature>
<dbReference type="RefSeq" id="WP_377719926.1">
    <property type="nucleotide sequence ID" value="NZ_JBHSAM010000028.1"/>
</dbReference>
<reference evidence="3" key="1">
    <citation type="journal article" date="2019" name="Int. J. Syst. Evol. Microbiol.">
        <title>The Global Catalogue of Microorganisms (GCM) 10K type strain sequencing project: providing services to taxonomists for standard genome sequencing and annotation.</title>
        <authorList>
            <consortium name="The Broad Institute Genomics Platform"/>
            <consortium name="The Broad Institute Genome Sequencing Center for Infectious Disease"/>
            <person name="Wu L."/>
            <person name="Ma J."/>
        </authorList>
    </citation>
    <scope>NUCLEOTIDE SEQUENCE [LARGE SCALE GENOMIC DNA]</scope>
    <source>
        <strain evidence="3">IBRC-M 10987</strain>
    </source>
</reference>
<feature type="compositionally biased region" description="Polar residues" evidence="1">
    <location>
        <begin position="152"/>
        <end position="161"/>
    </location>
</feature>
<evidence type="ECO:0000313" key="2">
    <source>
        <dbReference type="EMBL" id="MFC4101307.1"/>
    </source>
</evidence>